<evidence type="ECO:0000256" key="2">
    <source>
        <dbReference type="ARBA" id="ARBA00035107"/>
    </source>
</evidence>
<dbReference type="EMBL" id="KN839856">
    <property type="protein sequence ID" value="KIJ62287.1"/>
    <property type="molecule type" value="Genomic_DNA"/>
</dbReference>
<organism evidence="4 5">
    <name type="scientific">Hydnomerulius pinastri MD-312</name>
    <dbReference type="NCBI Taxonomy" id="994086"/>
    <lineage>
        <taxon>Eukaryota</taxon>
        <taxon>Fungi</taxon>
        <taxon>Dikarya</taxon>
        <taxon>Basidiomycota</taxon>
        <taxon>Agaricomycotina</taxon>
        <taxon>Agaricomycetes</taxon>
        <taxon>Agaricomycetidae</taxon>
        <taxon>Boletales</taxon>
        <taxon>Boletales incertae sedis</taxon>
        <taxon>Leucogyrophana</taxon>
    </lineage>
</organism>
<gene>
    <name evidence="4" type="ORF">HYDPIDRAFT_94848</name>
</gene>
<dbReference type="SMART" id="SM00530">
    <property type="entry name" value="HTH_XRE"/>
    <property type="match status" value="1"/>
</dbReference>
<dbReference type="PROSITE" id="PS50943">
    <property type="entry name" value="HTH_CROC1"/>
    <property type="match status" value="1"/>
</dbReference>
<proteinExistence type="inferred from homology"/>
<dbReference type="CDD" id="cd00093">
    <property type="entry name" value="HTH_XRE"/>
    <property type="match status" value="1"/>
</dbReference>
<dbReference type="SUPFAM" id="SSF47413">
    <property type="entry name" value="lambda repressor-like DNA-binding domains"/>
    <property type="match status" value="1"/>
</dbReference>
<dbReference type="Proteomes" id="UP000053820">
    <property type="component" value="Unassembled WGS sequence"/>
</dbReference>
<sequence length="101" mass="10866">MAPSPQCSAVSSAMQRQGLSYSQLASKVGTSEARVQEICTGTVHPTQNEFNSLAQALGISNPVSTIDFDVMILPVADKITFLAFQLFTLHHLSTYILGTVH</sequence>
<feature type="domain" description="HTH cro/C1-type" evidence="3">
    <location>
        <begin position="10"/>
        <end position="66"/>
    </location>
</feature>
<accession>A0A0C9WD97</accession>
<evidence type="ECO:0000313" key="4">
    <source>
        <dbReference type="EMBL" id="KIJ62287.1"/>
    </source>
</evidence>
<dbReference type="GO" id="GO:0003677">
    <property type="term" value="F:DNA binding"/>
    <property type="evidence" value="ECO:0007669"/>
    <property type="project" value="InterPro"/>
</dbReference>
<dbReference type="HOGENOM" id="CLU_2292074_0_0_1"/>
<evidence type="ECO:0000256" key="1">
    <source>
        <dbReference type="ARBA" id="ARBA00009802"/>
    </source>
</evidence>
<comment type="similarity">
    <text evidence="1">Belongs to the MBF1 family.</text>
</comment>
<dbReference type="InterPro" id="IPR010982">
    <property type="entry name" value="Lambda_DNA-bd_dom_sf"/>
</dbReference>
<dbReference type="InterPro" id="IPR001387">
    <property type="entry name" value="Cro/C1-type_HTH"/>
</dbReference>
<reference evidence="4 5" key="1">
    <citation type="submission" date="2014-04" db="EMBL/GenBank/DDBJ databases">
        <title>Evolutionary Origins and Diversification of the Mycorrhizal Mutualists.</title>
        <authorList>
            <consortium name="DOE Joint Genome Institute"/>
            <consortium name="Mycorrhizal Genomics Consortium"/>
            <person name="Kohler A."/>
            <person name="Kuo A."/>
            <person name="Nagy L.G."/>
            <person name="Floudas D."/>
            <person name="Copeland A."/>
            <person name="Barry K.W."/>
            <person name="Cichocki N."/>
            <person name="Veneault-Fourrey C."/>
            <person name="LaButti K."/>
            <person name="Lindquist E.A."/>
            <person name="Lipzen A."/>
            <person name="Lundell T."/>
            <person name="Morin E."/>
            <person name="Murat C."/>
            <person name="Riley R."/>
            <person name="Ohm R."/>
            <person name="Sun H."/>
            <person name="Tunlid A."/>
            <person name="Henrissat B."/>
            <person name="Grigoriev I.V."/>
            <person name="Hibbett D.S."/>
            <person name="Martin F."/>
        </authorList>
    </citation>
    <scope>NUCLEOTIDE SEQUENCE [LARGE SCALE GENOMIC DNA]</scope>
    <source>
        <strain evidence="4 5">MD-312</strain>
    </source>
</reference>
<evidence type="ECO:0000259" key="3">
    <source>
        <dbReference type="PROSITE" id="PS50943"/>
    </source>
</evidence>
<dbReference type="OrthoDB" id="3226546at2759"/>
<dbReference type="Gene3D" id="1.10.260.40">
    <property type="entry name" value="lambda repressor-like DNA-binding domains"/>
    <property type="match status" value="1"/>
</dbReference>
<name>A0A0C9WD97_9AGAM</name>
<comment type="function">
    <text evidence="2">Transcriptional coactivator that stimulates GCN4-dependent transcriptional activity by bridging the DNA-binding region of GCN4 and TBP (SPT15), thereby recruiting TBP to GCN4-bound promoters. Involved in induction of the ribosome quality control (RQC) pathway; a pathway that degrades nascent peptide chains during problematic translation. Required to prevent stalled ribosomes from frameshifting.</text>
</comment>
<keyword evidence="5" id="KW-1185">Reference proteome</keyword>
<evidence type="ECO:0000313" key="5">
    <source>
        <dbReference type="Proteomes" id="UP000053820"/>
    </source>
</evidence>
<dbReference type="Pfam" id="PF01381">
    <property type="entry name" value="HTH_3"/>
    <property type="match status" value="1"/>
</dbReference>
<dbReference type="AlphaFoldDB" id="A0A0C9WD97"/>
<protein>
    <submittedName>
        <fullName evidence="4">Unplaced genomic scaffold scaffold_22, whole genome shotgun sequence</fullName>
    </submittedName>
</protein>